<dbReference type="InterPro" id="IPR020583">
    <property type="entry name" value="Inositol_monoP_metal-BS"/>
</dbReference>
<dbReference type="CDD" id="cd01641">
    <property type="entry name" value="Bacterial_IMPase_like_1"/>
    <property type="match status" value="1"/>
</dbReference>
<feature type="compositionally biased region" description="Low complexity" evidence="7">
    <location>
        <begin position="1"/>
        <end position="21"/>
    </location>
</feature>
<dbReference type="PRINTS" id="PR00377">
    <property type="entry name" value="IMPHPHTASES"/>
</dbReference>
<proteinExistence type="inferred from homology"/>
<dbReference type="InterPro" id="IPR000760">
    <property type="entry name" value="Inositol_monophosphatase-like"/>
</dbReference>
<dbReference type="AlphaFoldDB" id="A0A811P968"/>
<feature type="binding site" evidence="6">
    <location>
        <position position="154"/>
    </location>
    <ligand>
        <name>Mg(2+)</name>
        <dbReference type="ChEBI" id="CHEBI:18420"/>
        <label>1</label>
        <note>catalytic</note>
    </ligand>
</feature>
<evidence type="ECO:0000256" key="5">
    <source>
        <dbReference type="ARBA" id="ARBA00022842"/>
    </source>
</evidence>
<evidence type="ECO:0000256" key="4">
    <source>
        <dbReference type="ARBA" id="ARBA00022801"/>
    </source>
</evidence>
<reference evidence="8" key="1">
    <citation type="submission" date="2020-10" db="EMBL/GenBank/DDBJ databases">
        <authorList>
            <person name="Han B."/>
            <person name="Lu T."/>
            <person name="Zhao Q."/>
            <person name="Huang X."/>
            <person name="Zhao Y."/>
        </authorList>
    </citation>
    <scope>NUCLEOTIDE SEQUENCE</scope>
</reference>
<dbReference type="InterPro" id="IPR051090">
    <property type="entry name" value="Inositol_monoP_superfamily"/>
</dbReference>
<feature type="region of interest" description="Disordered" evidence="7">
    <location>
        <begin position="1"/>
        <end position="23"/>
    </location>
</feature>
<evidence type="ECO:0000256" key="7">
    <source>
        <dbReference type="SAM" id="MobiDB-lite"/>
    </source>
</evidence>
<dbReference type="PANTHER" id="PTHR43200">
    <property type="entry name" value="PHOSPHATASE"/>
    <property type="match status" value="1"/>
</dbReference>
<accession>A0A811P968</accession>
<feature type="binding site" evidence="6">
    <location>
        <position position="276"/>
    </location>
    <ligand>
        <name>Mg(2+)</name>
        <dbReference type="ChEBI" id="CHEBI:18420"/>
        <label>1</label>
        <note>catalytic</note>
    </ligand>
</feature>
<comment type="caution">
    <text evidence="8">The sequence shown here is derived from an EMBL/GenBank/DDBJ whole genome shotgun (WGS) entry which is preliminary data.</text>
</comment>
<evidence type="ECO:0008006" key="10">
    <source>
        <dbReference type="Google" id="ProtNLM"/>
    </source>
</evidence>
<gene>
    <name evidence="8" type="ORF">NCGR_LOCUS26101</name>
</gene>
<keyword evidence="4" id="KW-0378">Hydrolase</keyword>
<feature type="binding site" evidence="6">
    <location>
        <position position="152"/>
    </location>
    <ligand>
        <name>Mg(2+)</name>
        <dbReference type="ChEBI" id="CHEBI:18420"/>
        <label>1</label>
        <note>catalytic</note>
    </ligand>
</feature>
<protein>
    <recommendedName>
        <fullName evidence="10">Histidinol-phosphatase</fullName>
    </recommendedName>
</protein>
<evidence type="ECO:0000256" key="6">
    <source>
        <dbReference type="PIRSR" id="PIRSR600760-2"/>
    </source>
</evidence>
<dbReference type="Proteomes" id="UP000604825">
    <property type="component" value="Unassembled WGS sequence"/>
</dbReference>
<keyword evidence="5 6" id="KW-0460">Magnesium</keyword>
<comment type="cofactor">
    <cofactor evidence="1 6">
        <name>Mg(2+)</name>
        <dbReference type="ChEBI" id="CHEBI:18420"/>
    </cofactor>
</comment>
<dbReference type="SUPFAM" id="SSF56655">
    <property type="entry name" value="Carbohydrate phosphatase"/>
    <property type="match status" value="1"/>
</dbReference>
<evidence type="ECO:0000256" key="3">
    <source>
        <dbReference type="ARBA" id="ARBA00022723"/>
    </source>
</evidence>
<evidence type="ECO:0000313" key="8">
    <source>
        <dbReference type="EMBL" id="CAD6239065.1"/>
    </source>
</evidence>
<evidence type="ECO:0000256" key="1">
    <source>
        <dbReference type="ARBA" id="ARBA00001946"/>
    </source>
</evidence>
<name>A0A811P968_9POAL</name>
<dbReference type="GO" id="GO:0016791">
    <property type="term" value="F:phosphatase activity"/>
    <property type="evidence" value="ECO:0007669"/>
    <property type="project" value="UniProtKB-ARBA"/>
</dbReference>
<dbReference type="Pfam" id="PF00459">
    <property type="entry name" value="Inositol_P"/>
    <property type="match status" value="1"/>
</dbReference>
<dbReference type="FunFam" id="3.40.190.80:FF:000013">
    <property type="entry name" value="Inositol monophosphatase"/>
    <property type="match status" value="1"/>
</dbReference>
<keyword evidence="9" id="KW-1185">Reference proteome</keyword>
<dbReference type="GO" id="GO:0000105">
    <property type="term" value="P:L-histidine biosynthetic process"/>
    <property type="evidence" value="ECO:0007669"/>
    <property type="project" value="TreeGrafter"/>
</dbReference>
<evidence type="ECO:0000313" key="9">
    <source>
        <dbReference type="Proteomes" id="UP000604825"/>
    </source>
</evidence>
<evidence type="ECO:0000256" key="2">
    <source>
        <dbReference type="ARBA" id="ARBA00009759"/>
    </source>
</evidence>
<dbReference type="OrthoDB" id="10254945at2759"/>
<keyword evidence="3 6" id="KW-0479">Metal-binding</keyword>
<dbReference type="GO" id="GO:0046872">
    <property type="term" value="F:metal ion binding"/>
    <property type="evidence" value="ECO:0007669"/>
    <property type="project" value="UniProtKB-KW"/>
</dbReference>
<comment type="similarity">
    <text evidence="2">Belongs to the inositol monophosphatase superfamily.</text>
</comment>
<feature type="binding site" evidence="6">
    <location>
        <position position="134"/>
    </location>
    <ligand>
        <name>Mg(2+)</name>
        <dbReference type="ChEBI" id="CHEBI:18420"/>
        <label>1</label>
        <note>catalytic</note>
    </ligand>
</feature>
<feature type="binding site" evidence="6">
    <location>
        <position position="155"/>
    </location>
    <ligand>
        <name>Mg(2+)</name>
        <dbReference type="ChEBI" id="CHEBI:18420"/>
        <label>1</label>
        <note>catalytic</note>
    </ligand>
</feature>
<dbReference type="PANTHER" id="PTHR43200:SF6">
    <property type="entry name" value="3'(2'),5'-BISPHOSPHATE NUCLEOTIDASE"/>
    <property type="match status" value="1"/>
</dbReference>
<sequence>MLSSSTTAHSAASPLPGPASANPKPRLRLLRLRAASPVPSAALSARGRPPMCTVRASSAAGAGGWGAEAVGELATERLVEVAQRAADAAGEVLRKYFRQRVEIIDKEDHSACYASLYFRTTLVISFCFRLGFGEENGWRCAESSADYVWVLDPIDGTKSFITGKALFGTLIALLHNGKPVIGVIDQPILRERWIGVDGKQTTLNGQEISVRSCNLLAQAYLYTTSPHLFEGDAEDAFIRVRNKVKVPLYGCDCYAYALLASGFVDIVVESGLKPYDFLSLVPVIEGAGRSITDWRGDKLLWPVTAESRPTSFNVVAAGDARVHKQALDALQWR</sequence>
<dbReference type="PROSITE" id="PS00629">
    <property type="entry name" value="IMP_1"/>
    <property type="match status" value="1"/>
</dbReference>
<dbReference type="EMBL" id="CAJGYO010000006">
    <property type="protein sequence ID" value="CAD6239065.1"/>
    <property type="molecule type" value="Genomic_DNA"/>
</dbReference>
<dbReference type="Gene3D" id="3.40.190.80">
    <property type="match status" value="1"/>
</dbReference>
<dbReference type="Gene3D" id="3.30.540.10">
    <property type="entry name" value="Fructose-1,6-Bisphosphatase, subunit A, domain 1"/>
    <property type="match status" value="1"/>
</dbReference>
<organism evidence="8 9">
    <name type="scientific">Miscanthus lutarioriparius</name>
    <dbReference type="NCBI Taxonomy" id="422564"/>
    <lineage>
        <taxon>Eukaryota</taxon>
        <taxon>Viridiplantae</taxon>
        <taxon>Streptophyta</taxon>
        <taxon>Embryophyta</taxon>
        <taxon>Tracheophyta</taxon>
        <taxon>Spermatophyta</taxon>
        <taxon>Magnoliopsida</taxon>
        <taxon>Liliopsida</taxon>
        <taxon>Poales</taxon>
        <taxon>Poaceae</taxon>
        <taxon>PACMAD clade</taxon>
        <taxon>Panicoideae</taxon>
        <taxon>Andropogonodae</taxon>
        <taxon>Andropogoneae</taxon>
        <taxon>Saccharinae</taxon>
        <taxon>Miscanthus</taxon>
    </lineage>
</organism>